<dbReference type="AlphaFoldDB" id="A0A067P1S5"/>
<protein>
    <submittedName>
        <fullName evidence="1">Uncharacterized protein</fullName>
    </submittedName>
</protein>
<dbReference type="InParanoid" id="A0A067P1S5"/>
<reference evidence="2" key="1">
    <citation type="journal article" date="2014" name="Proc. Natl. Acad. Sci. U.S.A.">
        <title>Extensive sampling of basidiomycete genomes demonstrates inadequacy of the white-rot/brown-rot paradigm for wood decay fungi.</title>
        <authorList>
            <person name="Riley R."/>
            <person name="Salamov A.A."/>
            <person name="Brown D.W."/>
            <person name="Nagy L.G."/>
            <person name="Floudas D."/>
            <person name="Held B.W."/>
            <person name="Levasseur A."/>
            <person name="Lombard V."/>
            <person name="Morin E."/>
            <person name="Otillar R."/>
            <person name="Lindquist E.A."/>
            <person name="Sun H."/>
            <person name="LaButti K.M."/>
            <person name="Schmutz J."/>
            <person name="Jabbour D."/>
            <person name="Luo H."/>
            <person name="Baker S.E."/>
            <person name="Pisabarro A.G."/>
            <person name="Walton J.D."/>
            <person name="Blanchette R.A."/>
            <person name="Henrissat B."/>
            <person name="Martin F."/>
            <person name="Cullen D."/>
            <person name="Hibbett D.S."/>
            <person name="Grigoriev I.V."/>
        </authorList>
    </citation>
    <scope>NUCLEOTIDE SEQUENCE [LARGE SCALE GENOMIC DNA]</scope>
    <source>
        <strain evidence="2">MUCL 33604</strain>
    </source>
</reference>
<proteinExistence type="predicted"/>
<dbReference type="EMBL" id="KL197982">
    <property type="protein sequence ID" value="KDQ48888.1"/>
    <property type="molecule type" value="Genomic_DNA"/>
</dbReference>
<gene>
    <name evidence="1" type="ORF">JAAARDRAFT_201364</name>
</gene>
<sequence length="338" mass="37728">MASSLTAAPIAGQVKSRERRSELWLNVRRIVDGPNSDYPQGAAPLDASSLTDWSVINTLQAENQLILDTILGRLSLSIKAYVSRHGQGENISQTDLVDWSLGVQTELFIYQLNWGIASEAGMVQSMPPPMLEDLHKFFCRCQPPSRDWSPAVAAIANVPEDLVLRASYSNLHLNHWWDEDDLPEAVGGLAACLNLRLSTVREIMAGIDERSQIISALPPLGDAGPLPYRPSSITSTALELDRELQWAHSNIYCFHPPTVDQSPLPSHLYEALKALTPELAYPKFSDPRPLLLMRQNYIDQYNAVLEAQRVFKEKLLVMSLTSQAYSKVMYETYPPANE</sequence>
<evidence type="ECO:0000313" key="2">
    <source>
        <dbReference type="Proteomes" id="UP000027265"/>
    </source>
</evidence>
<organism evidence="1 2">
    <name type="scientific">Jaapia argillacea MUCL 33604</name>
    <dbReference type="NCBI Taxonomy" id="933084"/>
    <lineage>
        <taxon>Eukaryota</taxon>
        <taxon>Fungi</taxon>
        <taxon>Dikarya</taxon>
        <taxon>Basidiomycota</taxon>
        <taxon>Agaricomycotina</taxon>
        <taxon>Agaricomycetes</taxon>
        <taxon>Agaricomycetidae</taxon>
        <taxon>Jaapiales</taxon>
        <taxon>Jaapiaceae</taxon>
        <taxon>Jaapia</taxon>
    </lineage>
</organism>
<evidence type="ECO:0000313" key="1">
    <source>
        <dbReference type="EMBL" id="KDQ48888.1"/>
    </source>
</evidence>
<keyword evidence="2" id="KW-1185">Reference proteome</keyword>
<name>A0A067P1S5_9AGAM</name>
<dbReference type="Proteomes" id="UP000027265">
    <property type="component" value="Unassembled WGS sequence"/>
</dbReference>
<dbReference type="HOGENOM" id="CLU_821499_0_0_1"/>
<accession>A0A067P1S5</accession>